<keyword evidence="11" id="KW-1185">Reference proteome</keyword>
<evidence type="ECO:0000256" key="5">
    <source>
        <dbReference type="ARBA" id="ARBA00023175"/>
    </source>
</evidence>
<dbReference type="PANTHER" id="PTHR47970:SF12">
    <property type="entry name" value="KINESIN FAMILY MEMBER 11"/>
    <property type="match status" value="1"/>
</dbReference>
<dbReference type="InterPro" id="IPR027417">
    <property type="entry name" value="P-loop_NTPase"/>
</dbReference>
<organism evidence="10 11">
    <name type="scientific">Amblyomma americanum</name>
    <name type="common">Lone star tick</name>
    <dbReference type="NCBI Taxonomy" id="6943"/>
    <lineage>
        <taxon>Eukaryota</taxon>
        <taxon>Metazoa</taxon>
        <taxon>Ecdysozoa</taxon>
        <taxon>Arthropoda</taxon>
        <taxon>Chelicerata</taxon>
        <taxon>Arachnida</taxon>
        <taxon>Acari</taxon>
        <taxon>Parasitiformes</taxon>
        <taxon>Ixodida</taxon>
        <taxon>Ixodoidea</taxon>
        <taxon>Ixodidae</taxon>
        <taxon>Amblyomminae</taxon>
        <taxon>Amblyomma</taxon>
    </lineage>
</organism>
<dbReference type="GO" id="GO:0051231">
    <property type="term" value="P:spindle elongation"/>
    <property type="evidence" value="ECO:0007669"/>
    <property type="project" value="TreeGrafter"/>
</dbReference>
<dbReference type="InterPro" id="IPR001752">
    <property type="entry name" value="Kinesin_motor_dom"/>
</dbReference>
<keyword evidence="5" id="KW-0505">Motor protein</keyword>
<evidence type="ECO:0000256" key="7">
    <source>
        <dbReference type="PROSITE-ProRule" id="PRU00283"/>
    </source>
</evidence>
<dbReference type="GO" id="GO:0005876">
    <property type="term" value="C:spindle microtubule"/>
    <property type="evidence" value="ECO:0007669"/>
    <property type="project" value="TreeGrafter"/>
</dbReference>
<dbReference type="Gene3D" id="3.40.850.10">
    <property type="entry name" value="Kinesin motor domain"/>
    <property type="match status" value="1"/>
</dbReference>
<feature type="region of interest" description="Disordered" evidence="8">
    <location>
        <begin position="1"/>
        <end position="22"/>
    </location>
</feature>
<proteinExistence type="inferred from homology"/>
<dbReference type="GO" id="GO:0090307">
    <property type="term" value="P:mitotic spindle assembly"/>
    <property type="evidence" value="ECO:0007669"/>
    <property type="project" value="TreeGrafter"/>
</dbReference>
<evidence type="ECO:0000259" key="9">
    <source>
        <dbReference type="PROSITE" id="PS50067"/>
    </source>
</evidence>
<evidence type="ECO:0000256" key="3">
    <source>
        <dbReference type="ARBA" id="ARBA00022741"/>
    </source>
</evidence>
<dbReference type="GO" id="GO:0007018">
    <property type="term" value="P:microtubule-based movement"/>
    <property type="evidence" value="ECO:0007669"/>
    <property type="project" value="InterPro"/>
</dbReference>
<keyword evidence="2" id="KW-0963">Cytoplasm</keyword>
<dbReference type="GO" id="GO:0008017">
    <property type="term" value="F:microtubule binding"/>
    <property type="evidence" value="ECO:0007669"/>
    <property type="project" value="InterPro"/>
</dbReference>
<feature type="domain" description="Kinesin motor" evidence="9">
    <location>
        <begin position="1"/>
        <end position="96"/>
    </location>
</feature>
<evidence type="ECO:0000256" key="8">
    <source>
        <dbReference type="SAM" id="MobiDB-lite"/>
    </source>
</evidence>
<keyword evidence="3" id="KW-0547">Nucleotide-binding</keyword>
<reference evidence="10 11" key="1">
    <citation type="journal article" date="2023" name="Arcadia Sci">
        <title>De novo assembly of a long-read Amblyomma americanum tick genome.</title>
        <authorList>
            <person name="Chou S."/>
            <person name="Poskanzer K.E."/>
            <person name="Rollins M."/>
            <person name="Thuy-Boun P.S."/>
        </authorList>
    </citation>
    <scope>NUCLEOTIDE SEQUENCE [LARGE SCALE GENOMIC DNA]</scope>
    <source>
        <strain evidence="10">F_SG_1</strain>
        <tissue evidence="10">Salivary glands</tissue>
    </source>
</reference>
<evidence type="ECO:0000256" key="2">
    <source>
        <dbReference type="ARBA" id="ARBA00022490"/>
    </source>
</evidence>
<evidence type="ECO:0000313" key="11">
    <source>
        <dbReference type="Proteomes" id="UP001321473"/>
    </source>
</evidence>
<dbReference type="GO" id="GO:0008574">
    <property type="term" value="F:plus-end-directed microtubule motor activity"/>
    <property type="evidence" value="ECO:0007669"/>
    <property type="project" value="TreeGrafter"/>
</dbReference>
<dbReference type="Pfam" id="PF00225">
    <property type="entry name" value="Kinesin"/>
    <property type="match status" value="1"/>
</dbReference>
<evidence type="ECO:0000256" key="1">
    <source>
        <dbReference type="ARBA" id="ARBA00004245"/>
    </source>
</evidence>
<evidence type="ECO:0000256" key="4">
    <source>
        <dbReference type="ARBA" id="ARBA00022840"/>
    </source>
</evidence>
<dbReference type="GO" id="GO:0072686">
    <property type="term" value="C:mitotic spindle"/>
    <property type="evidence" value="ECO:0007669"/>
    <property type="project" value="TreeGrafter"/>
</dbReference>
<dbReference type="AlphaFoldDB" id="A0AAQ4EB80"/>
<comment type="caution">
    <text evidence="7">Lacks conserved residue(s) required for the propagation of feature annotation.</text>
</comment>
<dbReference type="Proteomes" id="UP001321473">
    <property type="component" value="Unassembled WGS sequence"/>
</dbReference>
<evidence type="ECO:0000256" key="6">
    <source>
        <dbReference type="ARBA" id="ARBA00023212"/>
    </source>
</evidence>
<sequence length="96" mass="10414">MLCDLAGSEKPSKSGTDGSQLREAGRIKTSLTVLSRCLEGLRRNKDAAKNVPVPFRESKLTKMHSIKLVFQGDAGLLYNGWPGFTCGEHLPINGNV</sequence>
<comment type="subcellular location">
    <subcellularLocation>
        <location evidence="1">Cytoplasm</location>
        <location evidence="1">Cytoskeleton</location>
    </subcellularLocation>
</comment>
<evidence type="ECO:0000313" key="10">
    <source>
        <dbReference type="EMBL" id="KAK8771842.1"/>
    </source>
</evidence>
<dbReference type="SUPFAM" id="SSF52540">
    <property type="entry name" value="P-loop containing nucleoside triphosphate hydrolases"/>
    <property type="match status" value="1"/>
</dbReference>
<protein>
    <recommendedName>
        <fullName evidence="9">Kinesin motor domain-containing protein</fullName>
    </recommendedName>
</protein>
<name>A0AAQ4EB80_AMBAM</name>
<dbReference type="GO" id="GO:0005524">
    <property type="term" value="F:ATP binding"/>
    <property type="evidence" value="ECO:0007669"/>
    <property type="project" value="UniProtKB-KW"/>
</dbReference>
<gene>
    <name evidence="10" type="ORF">V5799_024914</name>
</gene>
<dbReference type="InterPro" id="IPR036961">
    <property type="entry name" value="Kinesin_motor_dom_sf"/>
</dbReference>
<keyword evidence="6" id="KW-0206">Cytoskeleton</keyword>
<dbReference type="PROSITE" id="PS50067">
    <property type="entry name" value="KINESIN_MOTOR_2"/>
    <property type="match status" value="1"/>
</dbReference>
<keyword evidence="4" id="KW-0067">ATP-binding</keyword>
<dbReference type="EMBL" id="JARKHS020019221">
    <property type="protein sequence ID" value="KAK8771842.1"/>
    <property type="molecule type" value="Genomic_DNA"/>
</dbReference>
<dbReference type="InterPro" id="IPR047149">
    <property type="entry name" value="KIF11-like"/>
</dbReference>
<comment type="similarity">
    <text evidence="7">Belongs to the TRAFAC class myosin-kinesin ATPase superfamily. Kinesin family.</text>
</comment>
<comment type="caution">
    <text evidence="10">The sequence shown here is derived from an EMBL/GenBank/DDBJ whole genome shotgun (WGS) entry which is preliminary data.</text>
</comment>
<accession>A0AAQ4EB80</accession>
<dbReference type="PANTHER" id="PTHR47970">
    <property type="entry name" value="KINESIN-LIKE PROTEIN KIF11"/>
    <property type="match status" value="1"/>
</dbReference>